<dbReference type="CDD" id="cd14775">
    <property type="entry name" value="TrHb2_O-like"/>
    <property type="match status" value="1"/>
</dbReference>
<proteinExistence type="predicted"/>
<protein>
    <submittedName>
        <fullName evidence="6">Hemoglobin-like protein HbO</fullName>
    </submittedName>
</protein>
<evidence type="ECO:0000313" key="7">
    <source>
        <dbReference type="Proteomes" id="UP000014137"/>
    </source>
</evidence>
<dbReference type="PATRIC" id="fig|1238180.3.peg.6389"/>
<organism evidence="6 7">
    <name type="scientific">Amycolatopsis azurea DSM 43854</name>
    <dbReference type="NCBI Taxonomy" id="1238180"/>
    <lineage>
        <taxon>Bacteria</taxon>
        <taxon>Bacillati</taxon>
        <taxon>Actinomycetota</taxon>
        <taxon>Actinomycetes</taxon>
        <taxon>Pseudonocardiales</taxon>
        <taxon>Pseudonocardiaceae</taxon>
        <taxon>Amycolatopsis</taxon>
    </lineage>
</organism>
<evidence type="ECO:0000313" key="6">
    <source>
        <dbReference type="EMBL" id="EMD23780.1"/>
    </source>
</evidence>
<evidence type="ECO:0000256" key="4">
    <source>
        <dbReference type="ARBA" id="ARBA00023004"/>
    </source>
</evidence>
<evidence type="ECO:0000256" key="3">
    <source>
        <dbReference type="ARBA" id="ARBA00022723"/>
    </source>
</evidence>
<feature type="binding site" description="distal binding residue" evidence="5">
    <location>
        <position position="79"/>
    </location>
    <ligand>
        <name>heme</name>
        <dbReference type="ChEBI" id="CHEBI:30413"/>
    </ligand>
    <ligandPart>
        <name>Fe</name>
        <dbReference type="ChEBI" id="CHEBI:18248"/>
    </ligandPart>
</feature>
<accession>M2PVZ3</accession>
<name>M2PVZ3_9PSEU</name>
<keyword evidence="1" id="KW-0813">Transport</keyword>
<gene>
    <name evidence="6" type="ORF">C791_6637</name>
</gene>
<dbReference type="Proteomes" id="UP000014137">
    <property type="component" value="Unassembled WGS sequence"/>
</dbReference>
<keyword evidence="2 5" id="KW-0349">Heme</keyword>
<sequence>MPLGGHYVTETPTLYAWAGGLDALRRLTTVFYGHVLKDPLLEPVFRDMDPGHPEHVAVWLAEVFGGPETYSREHGGHRHMVGRHLGRAITEEQRRRWVNLLFDAADEAGLPADPEFRSAFAAYVEWGSRLAVMFSQPGREVTVPEPMPKWDWGNRPPWQPPAG</sequence>
<dbReference type="GO" id="GO:0020037">
    <property type="term" value="F:heme binding"/>
    <property type="evidence" value="ECO:0007669"/>
    <property type="project" value="InterPro"/>
</dbReference>
<evidence type="ECO:0000256" key="1">
    <source>
        <dbReference type="ARBA" id="ARBA00022448"/>
    </source>
</evidence>
<dbReference type="Pfam" id="PF01152">
    <property type="entry name" value="Bac_globin"/>
    <property type="match status" value="1"/>
</dbReference>
<dbReference type="EMBL" id="ANMG01000065">
    <property type="protein sequence ID" value="EMD23780.1"/>
    <property type="molecule type" value="Genomic_DNA"/>
</dbReference>
<dbReference type="InterPro" id="IPR001486">
    <property type="entry name" value="Hemoglobin_trunc"/>
</dbReference>
<dbReference type="GO" id="GO:0046872">
    <property type="term" value="F:metal ion binding"/>
    <property type="evidence" value="ECO:0007669"/>
    <property type="project" value="UniProtKB-KW"/>
</dbReference>
<dbReference type="SUPFAM" id="SSF46458">
    <property type="entry name" value="Globin-like"/>
    <property type="match status" value="1"/>
</dbReference>
<comment type="caution">
    <text evidence="6">The sequence shown here is derived from an EMBL/GenBank/DDBJ whole genome shotgun (WGS) entry which is preliminary data.</text>
</comment>
<feature type="binding site" description="distal binding residue" evidence="5">
    <location>
        <position position="55"/>
    </location>
    <ligand>
        <name>heme</name>
        <dbReference type="ChEBI" id="CHEBI:30413"/>
    </ligand>
    <ligandPart>
        <name>Fe</name>
        <dbReference type="ChEBI" id="CHEBI:18248"/>
    </ligandPart>
</feature>
<dbReference type="AlphaFoldDB" id="M2PVZ3"/>
<keyword evidence="3 5" id="KW-0479">Metal-binding</keyword>
<reference evidence="6 7" key="1">
    <citation type="submission" date="2012-10" db="EMBL/GenBank/DDBJ databases">
        <title>Genome assembly of Amycolatopsis azurea DSM 43854.</title>
        <authorList>
            <person name="Khatri I."/>
            <person name="Kaur I."/>
            <person name="Subramanian S."/>
            <person name="Mayilraj S."/>
        </authorList>
    </citation>
    <scope>NUCLEOTIDE SEQUENCE [LARGE SCALE GENOMIC DNA]</scope>
    <source>
        <strain evidence="6 7">DSM 43854</strain>
    </source>
</reference>
<keyword evidence="4 5" id="KW-0408">Iron</keyword>
<dbReference type="InterPro" id="IPR012292">
    <property type="entry name" value="Globin/Proto"/>
</dbReference>
<evidence type="ECO:0000256" key="2">
    <source>
        <dbReference type="ARBA" id="ARBA00022617"/>
    </source>
</evidence>
<dbReference type="GO" id="GO:0019825">
    <property type="term" value="F:oxygen binding"/>
    <property type="evidence" value="ECO:0007669"/>
    <property type="project" value="InterPro"/>
</dbReference>
<evidence type="ECO:0000256" key="5">
    <source>
        <dbReference type="PIRSR" id="PIRSR601486-1"/>
    </source>
</evidence>
<dbReference type="InterPro" id="IPR009050">
    <property type="entry name" value="Globin-like_sf"/>
</dbReference>
<dbReference type="Gene3D" id="1.10.490.10">
    <property type="entry name" value="Globins"/>
    <property type="match status" value="1"/>
</dbReference>